<dbReference type="PANTHER" id="PTHR46056">
    <property type="entry name" value="LONG-CHAIN-ALCOHOL OXIDASE"/>
    <property type="match status" value="1"/>
</dbReference>
<dbReference type="PANTHER" id="PTHR46056:SF12">
    <property type="entry name" value="LONG-CHAIN-ALCOHOL OXIDASE"/>
    <property type="match status" value="1"/>
</dbReference>
<keyword evidence="2" id="KW-0285">Flavoprotein</keyword>
<dbReference type="SUPFAM" id="SSF51905">
    <property type="entry name" value="FAD/NAD(P)-binding domain"/>
    <property type="match status" value="1"/>
</dbReference>
<feature type="domain" description="Glucose-methanol-choline oxidoreductase N-terminal" evidence="5">
    <location>
        <begin position="188"/>
        <end position="433"/>
    </location>
</feature>
<gene>
    <name evidence="8" type="ORF">AXK60_01085</name>
    <name evidence="7" type="ORF">AXK61_08500</name>
</gene>
<reference evidence="7 10" key="3">
    <citation type="submission" date="2016-02" db="EMBL/GenBank/DDBJ databases">
        <authorList>
            <person name="Teng J.L."/>
            <person name="Tang Y."/>
            <person name="Huang Y."/>
            <person name="Guo F."/>
            <person name="Wei W."/>
            <person name="Chen J.H."/>
            <person name="Wong S.Y."/>
            <person name="Lau S.K."/>
            <person name="Woo P.C."/>
        </authorList>
    </citation>
    <scope>NUCLEOTIDE SEQUENCE [LARGE SCALE GENOMIC DNA]</scope>
    <source>
        <strain evidence="7 10">JCM 13375</strain>
    </source>
</reference>
<dbReference type="Pfam" id="PF05199">
    <property type="entry name" value="GMC_oxred_C"/>
    <property type="match status" value="1"/>
</dbReference>
<dbReference type="RefSeq" id="WP_068569146.1">
    <property type="nucleotide sequence ID" value="NZ_LSRF01000001.1"/>
</dbReference>
<feature type="domain" description="Glucose-methanol-choline oxidoreductase C-terminal" evidence="6">
    <location>
        <begin position="522"/>
        <end position="652"/>
    </location>
</feature>
<evidence type="ECO:0008006" key="11">
    <source>
        <dbReference type="Google" id="ProtNLM"/>
    </source>
</evidence>
<dbReference type="STRING" id="239498.AXK60_01085"/>
<evidence type="ECO:0000256" key="2">
    <source>
        <dbReference type="ARBA" id="ARBA00022630"/>
    </source>
</evidence>
<reference evidence="8" key="1">
    <citation type="submission" date="2016-02" db="EMBL/GenBank/DDBJ databases">
        <authorList>
            <person name="Teng J.L."/>
            <person name="Yang Y."/>
            <person name="Huang Y."/>
            <person name="Guo F."/>
            <person name="Wei W."/>
            <person name="Chen J.H."/>
            <person name="Wong S.Y."/>
            <person name="Lau S.K."/>
            <person name="Woo P.C."/>
        </authorList>
    </citation>
    <scope>NUCLEOTIDE SEQUENCE</scope>
    <source>
        <strain evidence="8">JCM 15929</strain>
    </source>
</reference>
<evidence type="ECO:0000313" key="8">
    <source>
        <dbReference type="EMBL" id="KXP14532.1"/>
    </source>
</evidence>
<dbReference type="GO" id="GO:0050660">
    <property type="term" value="F:flavin adenine dinucleotide binding"/>
    <property type="evidence" value="ECO:0007669"/>
    <property type="project" value="InterPro"/>
</dbReference>
<dbReference type="GO" id="GO:0016614">
    <property type="term" value="F:oxidoreductase activity, acting on CH-OH group of donors"/>
    <property type="evidence" value="ECO:0007669"/>
    <property type="project" value="InterPro"/>
</dbReference>
<accession>A0A138AVT7</accession>
<protein>
    <recommendedName>
        <fullName evidence="11">Oxidoreductase</fullName>
    </recommendedName>
</protein>
<evidence type="ECO:0000256" key="3">
    <source>
        <dbReference type="ARBA" id="ARBA00022827"/>
    </source>
</evidence>
<evidence type="ECO:0000256" key="1">
    <source>
        <dbReference type="ARBA" id="ARBA00010790"/>
    </source>
</evidence>
<evidence type="ECO:0000259" key="5">
    <source>
        <dbReference type="Pfam" id="PF00732"/>
    </source>
</evidence>
<dbReference type="EMBL" id="LSRE01000049">
    <property type="protein sequence ID" value="KXO89477.1"/>
    <property type="molecule type" value="Genomic_DNA"/>
</dbReference>
<evidence type="ECO:0000313" key="10">
    <source>
        <dbReference type="Proteomes" id="UP000070409"/>
    </source>
</evidence>
<dbReference type="Gene3D" id="3.50.50.60">
    <property type="entry name" value="FAD/NAD(P)-binding domain"/>
    <property type="match status" value="2"/>
</dbReference>
<evidence type="ECO:0000256" key="4">
    <source>
        <dbReference type="ARBA" id="ARBA00023002"/>
    </source>
</evidence>
<dbReference type="Pfam" id="PF00732">
    <property type="entry name" value="GMC_oxred_N"/>
    <property type="match status" value="1"/>
</dbReference>
<keyword evidence="3" id="KW-0274">FAD</keyword>
<keyword evidence="10" id="KW-1185">Reference proteome</keyword>
<keyword evidence="4" id="KW-0560">Oxidoreductase</keyword>
<dbReference type="AlphaFoldDB" id="A0A138AVT7"/>
<reference evidence="9" key="2">
    <citation type="submission" date="2016-02" db="EMBL/GenBank/DDBJ databases">
        <authorList>
            <person name="Wen L."/>
            <person name="He K."/>
            <person name="Yang H."/>
        </authorList>
    </citation>
    <scope>NUCLEOTIDE SEQUENCE [LARGE SCALE GENOMIC DNA]</scope>
    <source>
        <strain evidence="9">JCM 15929</strain>
    </source>
</reference>
<proteinExistence type="inferred from homology"/>
<dbReference type="InterPro" id="IPR036188">
    <property type="entry name" value="FAD/NAD-bd_sf"/>
</dbReference>
<name>A0A138AVT7_9ACTN</name>
<organism evidence="8 9">
    <name type="scientific">Tsukamurella pseudospumae</name>
    <dbReference type="NCBI Taxonomy" id="239498"/>
    <lineage>
        <taxon>Bacteria</taxon>
        <taxon>Bacillati</taxon>
        <taxon>Actinomycetota</taxon>
        <taxon>Actinomycetes</taxon>
        <taxon>Mycobacteriales</taxon>
        <taxon>Tsukamurellaceae</taxon>
        <taxon>Tsukamurella</taxon>
    </lineage>
</organism>
<dbReference type="InterPro" id="IPR027056">
    <property type="entry name" value="Gluconate_2DH_su3"/>
</dbReference>
<evidence type="ECO:0000313" key="7">
    <source>
        <dbReference type="EMBL" id="KXO89477.1"/>
    </source>
</evidence>
<dbReference type="Proteomes" id="UP000070258">
    <property type="component" value="Unassembled WGS sequence"/>
</dbReference>
<sequence length="665" mass="70698">MHHEAYQYVQVMELSTRQRATLSAIVDTFAPGDGVAIPSASDLRAGDVAVSYADRSPRDSDGNTLSQSLSLFDNRVFCATVLGTRGQRFVDLTAAERERVLVDLSRSRFVQKRMLFKRLRNVALLAYYAAGGADGQHGPGAELMAAIGYPRQAPMKKPRARAMRALRPLSPTRYEIDASTACDVVVIGSGAGGAVAAAVLAEAGLDVLVLERGEYVSPTEAGDSDLDNLSQLYARGPFWTENAQSYLLSARCLGGGTVIAHGGYYRIPDEVRADWAARGVDTGPAFDAALDEVWQRSGITDGLGAPSVRDVLLEKGCAALDLPVRTVGLADDDEADGRWGPASRIASKQDAGRTWLRDAEKRGARIVTGAQARSIETQAGRARTVIARTSGGSWLTVKCSAVVVAAGGFETPALLRRSGIGGSHVGKHLHLHPTATAVGLFGDLIDPWSGLPSTRFSDAHADLDGKGFGVRYETIPLTPALASSFVPWRNPVEHLNVMRQFPHLSMVRVMLRDRGAGEVVMDAAGEPSVRYELAEADRAHLRTGVDTAVKILEAAGARRIFTGQQRGGDYVPGDRPLEEFLQRSHAAGYGVGEIALGASDPMSTARMASSERRGAANPEGALWDVPNVVIADASMLPTASGVHPIGVVQALALRNARALAARLKA</sequence>
<dbReference type="Pfam" id="PF13618">
    <property type="entry name" value="Gluconate_2-dh3"/>
    <property type="match status" value="1"/>
</dbReference>
<comment type="similarity">
    <text evidence="1">Belongs to the GMC oxidoreductase family.</text>
</comment>
<dbReference type="InterPro" id="IPR000172">
    <property type="entry name" value="GMC_OxRdtase_N"/>
</dbReference>
<dbReference type="EMBL" id="LSRF01000001">
    <property type="protein sequence ID" value="KXP14532.1"/>
    <property type="molecule type" value="Genomic_DNA"/>
</dbReference>
<evidence type="ECO:0000259" key="6">
    <source>
        <dbReference type="Pfam" id="PF05199"/>
    </source>
</evidence>
<comment type="caution">
    <text evidence="8">The sequence shown here is derived from an EMBL/GenBank/DDBJ whole genome shotgun (WGS) entry which is preliminary data.</text>
</comment>
<dbReference type="InterPro" id="IPR007867">
    <property type="entry name" value="GMC_OxRtase_C"/>
</dbReference>
<dbReference type="OrthoDB" id="9798604at2"/>
<dbReference type="Proteomes" id="UP000070409">
    <property type="component" value="Unassembled WGS sequence"/>
</dbReference>
<evidence type="ECO:0000313" key="9">
    <source>
        <dbReference type="Proteomes" id="UP000070258"/>
    </source>
</evidence>